<gene>
    <name evidence="4" type="ORF">COMA2_210026</name>
</gene>
<dbReference type="Pfam" id="PF00072">
    <property type="entry name" value="Response_reg"/>
    <property type="match status" value="1"/>
</dbReference>
<dbReference type="PANTHER" id="PTHR44591">
    <property type="entry name" value="STRESS RESPONSE REGULATOR PROTEIN 1"/>
    <property type="match status" value="1"/>
</dbReference>
<evidence type="ECO:0000259" key="3">
    <source>
        <dbReference type="PROSITE" id="PS50110"/>
    </source>
</evidence>
<accession>A0A0S4LI15</accession>
<organism evidence="4 5">
    <name type="scientific">Candidatus Nitrospira nitrificans</name>
    <dbReference type="NCBI Taxonomy" id="1742973"/>
    <lineage>
        <taxon>Bacteria</taxon>
        <taxon>Pseudomonadati</taxon>
        <taxon>Nitrospirota</taxon>
        <taxon>Nitrospiria</taxon>
        <taxon>Nitrospirales</taxon>
        <taxon>Nitrospiraceae</taxon>
        <taxon>Nitrospira</taxon>
    </lineage>
</organism>
<evidence type="ECO:0000313" key="5">
    <source>
        <dbReference type="Proteomes" id="UP000198736"/>
    </source>
</evidence>
<dbReference type="EMBL" id="CZPZ01000014">
    <property type="protein sequence ID" value="CUS36224.1"/>
    <property type="molecule type" value="Genomic_DNA"/>
</dbReference>
<dbReference type="OrthoDB" id="9790669at2"/>
<dbReference type="Gene3D" id="3.40.50.2300">
    <property type="match status" value="1"/>
</dbReference>
<proteinExistence type="predicted"/>
<keyword evidence="1 2" id="KW-0597">Phosphoprotein</keyword>
<dbReference type="SMART" id="SM00448">
    <property type="entry name" value="REC"/>
    <property type="match status" value="1"/>
</dbReference>
<keyword evidence="5" id="KW-1185">Reference proteome</keyword>
<dbReference type="InterPro" id="IPR050595">
    <property type="entry name" value="Bact_response_regulator"/>
</dbReference>
<dbReference type="Proteomes" id="UP000198736">
    <property type="component" value="Unassembled WGS sequence"/>
</dbReference>
<dbReference type="AlphaFoldDB" id="A0A0S4LI15"/>
<dbReference type="InterPro" id="IPR011006">
    <property type="entry name" value="CheY-like_superfamily"/>
</dbReference>
<dbReference type="CDD" id="cd00156">
    <property type="entry name" value="REC"/>
    <property type="match status" value="1"/>
</dbReference>
<evidence type="ECO:0000256" key="2">
    <source>
        <dbReference type="PROSITE-ProRule" id="PRU00169"/>
    </source>
</evidence>
<feature type="domain" description="Response regulatory" evidence="3">
    <location>
        <begin position="3"/>
        <end position="118"/>
    </location>
</feature>
<dbReference type="PROSITE" id="PS50110">
    <property type="entry name" value="RESPONSE_REGULATORY"/>
    <property type="match status" value="1"/>
</dbReference>
<dbReference type="InterPro" id="IPR001789">
    <property type="entry name" value="Sig_transdc_resp-reg_receiver"/>
</dbReference>
<sequence>MASILIVEDDAPVRALLRDILEEDGHHIREAENGQIGLALYRESPVDLVITDVLMPQRDGMEVTLALTQEFLDARVIAMTGATGDQNFLNVAKLFGARRVIQKPFTVESIRRVVRFTLDH</sequence>
<feature type="modified residue" description="4-aspartylphosphate" evidence="2">
    <location>
        <position position="52"/>
    </location>
</feature>
<dbReference type="GO" id="GO:0000160">
    <property type="term" value="P:phosphorelay signal transduction system"/>
    <property type="evidence" value="ECO:0007669"/>
    <property type="project" value="InterPro"/>
</dbReference>
<reference evidence="5" key="1">
    <citation type="submission" date="2015-10" db="EMBL/GenBank/DDBJ databases">
        <authorList>
            <person name="Luecker S."/>
            <person name="Luecker S."/>
        </authorList>
    </citation>
    <scope>NUCLEOTIDE SEQUENCE [LARGE SCALE GENOMIC DNA]</scope>
</reference>
<dbReference type="SUPFAM" id="SSF52172">
    <property type="entry name" value="CheY-like"/>
    <property type="match status" value="1"/>
</dbReference>
<evidence type="ECO:0000256" key="1">
    <source>
        <dbReference type="ARBA" id="ARBA00022553"/>
    </source>
</evidence>
<dbReference type="STRING" id="1742973.COMA2_210026"/>
<evidence type="ECO:0000313" key="4">
    <source>
        <dbReference type="EMBL" id="CUS36224.1"/>
    </source>
</evidence>
<dbReference type="RefSeq" id="WP_090897694.1">
    <property type="nucleotide sequence ID" value="NZ_CZPZ01000014.1"/>
</dbReference>
<dbReference type="PANTHER" id="PTHR44591:SF23">
    <property type="entry name" value="CHEY SUBFAMILY"/>
    <property type="match status" value="1"/>
</dbReference>
<protein>
    <submittedName>
        <fullName evidence="4">Response regulator, CheY like</fullName>
    </submittedName>
</protein>
<name>A0A0S4LI15_9BACT</name>